<feature type="binding site" evidence="10">
    <location>
        <position position="124"/>
    </location>
    <ligand>
        <name>ATP</name>
        <dbReference type="ChEBI" id="CHEBI:30616"/>
    </ligand>
</feature>
<evidence type="ECO:0000259" key="12">
    <source>
        <dbReference type="PROSITE" id="PS50011"/>
    </source>
</evidence>
<evidence type="ECO:0000256" key="10">
    <source>
        <dbReference type="PROSITE-ProRule" id="PRU10141"/>
    </source>
</evidence>
<keyword evidence="5 10" id="KW-0547">Nucleotide-binding</keyword>
<keyword evidence="6" id="KW-0418">Kinase</keyword>
<dbReference type="SMART" id="SM00220">
    <property type="entry name" value="S_TKc"/>
    <property type="match status" value="1"/>
</dbReference>
<dbReference type="PROSITE" id="PS50011">
    <property type="entry name" value="PROTEIN_KINASE_DOM"/>
    <property type="match status" value="1"/>
</dbReference>
<proteinExistence type="inferred from homology"/>
<dbReference type="EC" id="2.7.11.22" evidence="2"/>
<evidence type="ECO:0000256" key="11">
    <source>
        <dbReference type="RuleBase" id="RU000304"/>
    </source>
</evidence>
<comment type="similarity">
    <text evidence="1">Belongs to the protein kinase superfamily. CMGC Ser/Thr protein kinase family. CDC2/CDKX subfamily.</text>
</comment>
<evidence type="ECO:0000256" key="4">
    <source>
        <dbReference type="ARBA" id="ARBA00022679"/>
    </source>
</evidence>
<dbReference type="SUPFAM" id="SSF56112">
    <property type="entry name" value="Protein kinase-like (PK-like)"/>
    <property type="match status" value="1"/>
</dbReference>
<dbReference type="Gene3D" id="1.10.510.10">
    <property type="entry name" value="Transferase(Phosphotransferase) domain 1"/>
    <property type="match status" value="1"/>
</dbReference>
<evidence type="ECO:0000256" key="1">
    <source>
        <dbReference type="ARBA" id="ARBA00006485"/>
    </source>
</evidence>
<evidence type="ECO:0000256" key="9">
    <source>
        <dbReference type="ARBA" id="ARBA00048367"/>
    </source>
</evidence>
<evidence type="ECO:0000256" key="5">
    <source>
        <dbReference type="ARBA" id="ARBA00022741"/>
    </source>
</evidence>
<comment type="catalytic activity">
    <reaction evidence="8">
        <text>L-threonyl-[protein] + ATP = O-phospho-L-threonyl-[protein] + ADP + H(+)</text>
        <dbReference type="Rhea" id="RHEA:46608"/>
        <dbReference type="Rhea" id="RHEA-COMP:11060"/>
        <dbReference type="Rhea" id="RHEA-COMP:11605"/>
        <dbReference type="ChEBI" id="CHEBI:15378"/>
        <dbReference type="ChEBI" id="CHEBI:30013"/>
        <dbReference type="ChEBI" id="CHEBI:30616"/>
        <dbReference type="ChEBI" id="CHEBI:61977"/>
        <dbReference type="ChEBI" id="CHEBI:456216"/>
        <dbReference type="EC" id="2.7.11.22"/>
    </reaction>
</comment>
<sequence length="424" mass="48786">MNIKRKLSRIRQVFRYRRYSTPKEQTHFETNDKKSVNAIQDSLDYSRISDKKLYNSNKVDTSLPRNSDSQHDFKLNFRQRRRSLISLGFGNPASYQRLDKIGEGTYAIVYKGYSRVTNTIVAIKDIHLQPDEGLPCTAIREASLLRGLKHINILSLHDICYTNTHLSLIFEYMNTDLRKYIDMTNNNVGLKNTKILLYQILRGLDYVHRRNVLHRDLKPQNLLLDTRGELKIGDFGLARSRCLPVDTFTNEVVTLWYRPPDVIMGSTNYTSSIDMWGVGCIFYEMYTGETLFNGLTPSEQLHQIMITVGPEMLDTESPSFGSTSQKSLKVENQMCIDKSYSSLTFHYDNPIKSIGVEGYDLLEKLLQLNAKYRIAACDAIRHPFFTFANVCHSLPDSVSLFIVPGITMEDRSTKSSKSNFYIKK</sequence>
<dbReference type="InterPro" id="IPR050108">
    <property type="entry name" value="CDK"/>
</dbReference>
<name>A0A177B4M9_9BILA</name>
<comment type="caution">
    <text evidence="13">The sequence shown here is derived from an EMBL/GenBank/DDBJ whole genome shotgun (WGS) entry which is preliminary data.</text>
</comment>
<dbReference type="PROSITE" id="PS00107">
    <property type="entry name" value="PROTEIN_KINASE_ATP"/>
    <property type="match status" value="1"/>
</dbReference>
<dbReference type="AlphaFoldDB" id="A0A177B4M9"/>
<dbReference type="PROSITE" id="PS00108">
    <property type="entry name" value="PROTEIN_KINASE_ST"/>
    <property type="match status" value="1"/>
</dbReference>
<organism evidence="13 14">
    <name type="scientific">Intoshia linei</name>
    <dbReference type="NCBI Taxonomy" id="1819745"/>
    <lineage>
        <taxon>Eukaryota</taxon>
        <taxon>Metazoa</taxon>
        <taxon>Spiralia</taxon>
        <taxon>Lophotrochozoa</taxon>
        <taxon>Mesozoa</taxon>
        <taxon>Orthonectida</taxon>
        <taxon>Rhopaluridae</taxon>
        <taxon>Intoshia</taxon>
    </lineage>
</organism>
<reference evidence="13 14" key="1">
    <citation type="submission" date="2016-04" db="EMBL/GenBank/DDBJ databases">
        <title>The genome of Intoshia linei affirms orthonectids as highly simplified spiralians.</title>
        <authorList>
            <person name="Mikhailov K.V."/>
            <person name="Slusarev G.S."/>
            <person name="Nikitin M.A."/>
            <person name="Logacheva M.D."/>
            <person name="Penin A."/>
            <person name="Aleoshin V."/>
            <person name="Panchin Y.V."/>
        </authorList>
    </citation>
    <scope>NUCLEOTIDE SEQUENCE [LARGE SCALE GENOMIC DNA]</scope>
    <source>
        <strain evidence="13">Intl2013</strain>
        <tissue evidence="13">Whole animal</tissue>
    </source>
</reference>
<dbReference type="FunFam" id="1.10.510.10:FF:000624">
    <property type="entry name" value="Mitogen-activated protein kinase"/>
    <property type="match status" value="1"/>
</dbReference>
<evidence type="ECO:0000256" key="2">
    <source>
        <dbReference type="ARBA" id="ARBA00012425"/>
    </source>
</evidence>
<dbReference type="InterPro" id="IPR008271">
    <property type="entry name" value="Ser/Thr_kinase_AS"/>
</dbReference>
<comment type="catalytic activity">
    <reaction evidence="9">
        <text>L-seryl-[protein] + ATP = O-phospho-L-seryl-[protein] + ADP + H(+)</text>
        <dbReference type="Rhea" id="RHEA:17989"/>
        <dbReference type="Rhea" id="RHEA-COMP:9863"/>
        <dbReference type="Rhea" id="RHEA-COMP:11604"/>
        <dbReference type="ChEBI" id="CHEBI:15378"/>
        <dbReference type="ChEBI" id="CHEBI:29999"/>
        <dbReference type="ChEBI" id="CHEBI:30616"/>
        <dbReference type="ChEBI" id="CHEBI:83421"/>
        <dbReference type="ChEBI" id="CHEBI:456216"/>
        <dbReference type="EC" id="2.7.11.22"/>
    </reaction>
</comment>
<dbReference type="PANTHER" id="PTHR24056:SF246">
    <property type="entry name" value="ECDYSONE-INDUCED PROTEIN 63E, ISOFORM N"/>
    <property type="match status" value="1"/>
</dbReference>
<dbReference type="GO" id="GO:0005737">
    <property type="term" value="C:cytoplasm"/>
    <property type="evidence" value="ECO:0007669"/>
    <property type="project" value="TreeGrafter"/>
</dbReference>
<accession>A0A177B4M9</accession>
<dbReference type="InterPro" id="IPR011009">
    <property type="entry name" value="Kinase-like_dom_sf"/>
</dbReference>
<gene>
    <name evidence="13" type="ORF">A3Q56_03072</name>
</gene>
<dbReference type="GO" id="GO:0005524">
    <property type="term" value="F:ATP binding"/>
    <property type="evidence" value="ECO:0007669"/>
    <property type="project" value="UniProtKB-UniRule"/>
</dbReference>
<evidence type="ECO:0000256" key="3">
    <source>
        <dbReference type="ARBA" id="ARBA00022527"/>
    </source>
</evidence>
<dbReference type="Proteomes" id="UP000078046">
    <property type="component" value="Unassembled WGS sequence"/>
</dbReference>
<evidence type="ECO:0000256" key="8">
    <source>
        <dbReference type="ARBA" id="ARBA00047811"/>
    </source>
</evidence>
<dbReference type="GO" id="GO:0004693">
    <property type="term" value="F:cyclin-dependent protein serine/threonine kinase activity"/>
    <property type="evidence" value="ECO:0007669"/>
    <property type="project" value="UniProtKB-EC"/>
</dbReference>
<protein>
    <recommendedName>
        <fullName evidence="2">cyclin-dependent kinase</fullName>
        <ecNumber evidence="2">2.7.11.22</ecNumber>
    </recommendedName>
</protein>
<keyword evidence="7 10" id="KW-0067">ATP-binding</keyword>
<keyword evidence="4" id="KW-0808">Transferase</keyword>
<dbReference type="InterPro" id="IPR000719">
    <property type="entry name" value="Prot_kinase_dom"/>
</dbReference>
<dbReference type="FunFam" id="3.30.200.20:FF:000124">
    <property type="entry name" value="Cyclin-dependent kinase 4"/>
    <property type="match status" value="1"/>
</dbReference>
<dbReference type="GO" id="GO:0005634">
    <property type="term" value="C:nucleus"/>
    <property type="evidence" value="ECO:0007669"/>
    <property type="project" value="TreeGrafter"/>
</dbReference>
<keyword evidence="14" id="KW-1185">Reference proteome</keyword>
<evidence type="ECO:0000313" key="13">
    <source>
        <dbReference type="EMBL" id="OAF69176.1"/>
    </source>
</evidence>
<dbReference type="OrthoDB" id="1732493at2759"/>
<evidence type="ECO:0000256" key="6">
    <source>
        <dbReference type="ARBA" id="ARBA00022777"/>
    </source>
</evidence>
<dbReference type="Pfam" id="PF00069">
    <property type="entry name" value="Pkinase"/>
    <property type="match status" value="1"/>
</dbReference>
<dbReference type="EMBL" id="LWCA01000323">
    <property type="protein sequence ID" value="OAF69176.1"/>
    <property type="molecule type" value="Genomic_DNA"/>
</dbReference>
<evidence type="ECO:0000256" key="7">
    <source>
        <dbReference type="ARBA" id="ARBA00022840"/>
    </source>
</evidence>
<dbReference type="PANTHER" id="PTHR24056">
    <property type="entry name" value="CELL DIVISION PROTEIN KINASE"/>
    <property type="match status" value="1"/>
</dbReference>
<keyword evidence="3 11" id="KW-0723">Serine/threonine-protein kinase</keyword>
<feature type="domain" description="Protein kinase" evidence="12">
    <location>
        <begin position="95"/>
        <end position="385"/>
    </location>
</feature>
<dbReference type="InterPro" id="IPR017441">
    <property type="entry name" value="Protein_kinase_ATP_BS"/>
</dbReference>
<evidence type="ECO:0000313" key="14">
    <source>
        <dbReference type="Proteomes" id="UP000078046"/>
    </source>
</evidence>
<dbReference type="Gene3D" id="3.30.200.20">
    <property type="entry name" value="Phosphorylase Kinase, domain 1"/>
    <property type="match status" value="1"/>
</dbReference>